<dbReference type="FunFam" id="3.30.70.270:FF:000001">
    <property type="entry name" value="Diguanylate cyclase domain protein"/>
    <property type="match status" value="1"/>
</dbReference>
<feature type="domain" description="Response regulatory" evidence="4">
    <location>
        <begin position="142"/>
        <end position="258"/>
    </location>
</feature>
<dbReference type="RefSeq" id="WP_207139307.1">
    <property type="nucleotide sequence ID" value="NZ_JAEKJZ010000001.1"/>
</dbReference>
<organism evidence="6 7">
    <name type="scientific">Roseibium aggregatum</name>
    <dbReference type="NCBI Taxonomy" id="187304"/>
    <lineage>
        <taxon>Bacteria</taxon>
        <taxon>Pseudomonadati</taxon>
        <taxon>Pseudomonadota</taxon>
        <taxon>Alphaproteobacteria</taxon>
        <taxon>Hyphomicrobiales</taxon>
        <taxon>Stappiaceae</taxon>
        <taxon>Roseibium</taxon>
    </lineage>
</organism>
<dbReference type="CDD" id="cd01949">
    <property type="entry name" value="GGDEF"/>
    <property type="match status" value="1"/>
</dbReference>
<dbReference type="PROSITE" id="PS50887">
    <property type="entry name" value="GGDEF"/>
    <property type="match status" value="1"/>
</dbReference>
<dbReference type="InterPro" id="IPR043128">
    <property type="entry name" value="Rev_trsase/Diguanyl_cyclase"/>
</dbReference>
<dbReference type="Pfam" id="PF00990">
    <property type="entry name" value="GGDEF"/>
    <property type="match status" value="1"/>
</dbReference>
<dbReference type="EMBL" id="JAEKJZ010000001">
    <property type="protein sequence ID" value="MBN9669771.1"/>
    <property type="molecule type" value="Genomic_DNA"/>
</dbReference>
<accession>A0A939EBM6</accession>
<feature type="modified residue" description="4-aspartylphosphate" evidence="3">
    <location>
        <position position="191"/>
    </location>
</feature>
<dbReference type="PANTHER" id="PTHR45138:SF9">
    <property type="entry name" value="DIGUANYLATE CYCLASE DGCM-RELATED"/>
    <property type="match status" value="1"/>
</dbReference>
<dbReference type="SUPFAM" id="SSF55073">
    <property type="entry name" value="Nucleotide cyclase"/>
    <property type="match status" value="1"/>
</dbReference>
<evidence type="ECO:0000259" key="4">
    <source>
        <dbReference type="PROSITE" id="PS50110"/>
    </source>
</evidence>
<dbReference type="CDD" id="cd00156">
    <property type="entry name" value="REC"/>
    <property type="match status" value="1"/>
</dbReference>
<name>A0A939EBM6_9HYPH</name>
<evidence type="ECO:0000259" key="5">
    <source>
        <dbReference type="PROSITE" id="PS50887"/>
    </source>
</evidence>
<dbReference type="InterPro" id="IPR011006">
    <property type="entry name" value="CheY-like_superfamily"/>
</dbReference>
<evidence type="ECO:0000256" key="3">
    <source>
        <dbReference type="PROSITE-ProRule" id="PRU00169"/>
    </source>
</evidence>
<dbReference type="PROSITE" id="PS50110">
    <property type="entry name" value="RESPONSE_REGULATORY"/>
    <property type="match status" value="1"/>
</dbReference>
<dbReference type="InterPro" id="IPR000160">
    <property type="entry name" value="GGDEF_dom"/>
</dbReference>
<comment type="catalytic activity">
    <reaction evidence="2">
        <text>2 GTP = 3',3'-c-di-GMP + 2 diphosphate</text>
        <dbReference type="Rhea" id="RHEA:24898"/>
        <dbReference type="ChEBI" id="CHEBI:33019"/>
        <dbReference type="ChEBI" id="CHEBI:37565"/>
        <dbReference type="ChEBI" id="CHEBI:58805"/>
        <dbReference type="EC" id="2.7.7.65"/>
    </reaction>
</comment>
<dbReference type="InterPro" id="IPR050469">
    <property type="entry name" value="Diguanylate_Cyclase"/>
</dbReference>
<dbReference type="Pfam" id="PF00072">
    <property type="entry name" value="Response_reg"/>
    <property type="match status" value="1"/>
</dbReference>
<dbReference type="InterPro" id="IPR001789">
    <property type="entry name" value="Sig_transdc_resp-reg_receiver"/>
</dbReference>
<dbReference type="Proteomes" id="UP000664096">
    <property type="component" value="Unassembled WGS sequence"/>
</dbReference>
<reference evidence="6" key="1">
    <citation type="submission" date="2020-12" db="EMBL/GenBank/DDBJ databases">
        <title>Oil enriched cultivation method for isolating marine PHA-producing bacteria.</title>
        <authorList>
            <person name="Zheng W."/>
            <person name="Yu S."/>
            <person name="Huang Y."/>
        </authorList>
    </citation>
    <scope>NUCLEOTIDE SEQUENCE</scope>
    <source>
        <strain evidence="6">SY-2-12</strain>
    </source>
</reference>
<dbReference type="AlphaFoldDB" id="A0A939EBM6"/>
<gene>
    <name evidence="6" type="ORF">JF539_05435</name>
</gene>
<dbReference type="PANTHER" id="PTHR45138">
    <property type="entry name" value="REGULATORY COMPONENTS OF SENSORY TRANSDUCTION SYSTEM"/>
    <property type="match status" value="1"/>
</dbReference>
<dbReference type="GO" id="GO:0000160">
    <property type="term" value="P:phosphorelay signal transduction system"/>
    <property type="evidence" value="ECO:0007669"/>
    <property type="project" value="InterPro"/>
</dbReference>
<dbReference type="SMART" id="SM00267">
    <property type="entry name" value="GGDEF"/>
    <property type="match status" value="1"/>
</dbReference>
<dbReference type="GO" id="GO:0043709">
    <property type="term" value="P:cell adhesion involved in single-species biofilm formation"/>
    <property type="evidence" value="ECO:0007669"/>
    <property type="project" value="TreeGrafter"/>
</dbReference>
<feature type="domain" description="GGDEF" evidence="5">
    <location>
        <begin position="298"/>
        <end position="430"/>
    </location>
</feature>
<evidence type="ECO:0000313" key="6">
    <source>
        <dbReference type="EMBL" id="MBN9669771.1"/>
    </source>
</evidence>
<comment type="caution">
    <text evidence="6">The sequence shown here is derived from an EMBL/GenBank/DDBJ whole genome shotgun (WGS) entry which is preliminary data.</text>
</comment>
<dbReference type="NCBIfam" id="TIGR00254">
    <property type="entry name" value="GGDEF"/>
    <property type="match status" value="1"/>
</dbReference>
<evidence type="ECO:0000313" key="7">
    <source>
        <dbReference type="Proteomes" id="UP000664096"/>
    </source>
</evidence>
<dbReference type="GO" id="GO:0005886">
    <property type="term" value="C:plasma membrane"/>
    <property type="evidence" value="ECO:0007669"/>
    <property type="project" value="TreeGrafter"/>
</dbReference>
<evidence type="ECO:0000256" key="2">
    <source>
        <dbReference type="ARBA" id="ARBA00034247"/>
    </source>
</evidence>
<dbReference type="SMART" id="SM00448">
    <property type="entry name" value="REC"/>
    <property type="match status" value="2"/>
</dbReference>
<dbReference type="GO" id="GO:0052621">
    <property type="term" value="F:diguanylate cyclase activity"/>
    <property type="evidence" value="ECO:0007669"/>
    <property type="project" value="UniProtKB-EC"/>
</dbReference>
<dbReference type="SUPFAM" id="SSF52172">
    <property type="entry name" value="CheY-like"/>
    <property type="match status" value="2"/>
</dbReference>
<protein>
    <recommendedName>
        <fullName evidence="1">diguanylate cyclase</fullName>
        <ecNumber evidence="1">2.7.7.65</ecNumber>
    </recommendedName>
</protein>
<proteinExistence type="predicted"/>
<dbReference type="EC" id="2.7.7.65" evidence="1"/>
<dbReference type="Gene3D" id="3.30.70.270">
    <property type="match status" value="1"/>
</dbReference>
<sequence length="438" mass="48093">MDALRKEVRTSILPALRIGERHDTEDASANKTILVADTEEGFKETSRLLGGLGFNVLRFEKGRDPANCIVALINPDVDPGLEICRGLSRRCKVLMTTNNRDFEFKVEAVRMGAQGLLPRPMNAVEVFSSLEETRKTDLPDARVLIVDDDELSASVYAMALEDCGLRVAALANPLQADSVIAEFRPDLLIMDIDMPEANGLDVARAIRLDPAFTSLPILFLSSINKKDLQNEAREIGGDDFIMKPVDVGYLVKMVRMRAARAVELGQIMARDGLTGLINHVSFKEKLTTELHRTARSKAPFSVALLDLDHFKSVNDTYGHQTGDKVIQTFATLLKSSLRNVDVVGRYGGEEFGVILLDATPEQAAATIDRIRHEFQKVEFTSGDDCFHVTFSCGLAGSDDAATGEALLTLADCALYEAKAEGRNRIARHLSLKSNKAEV</sequence>
<keyword evidence="3" id="KW-0597">Phosphoprotein</keyword>
<dbReference type="InterPro" id="IPR029787">
    <property type="entry name" value="Nucleotide_cyclase"/>
</dbReference>
<dbReference type="Gene3D" id="3.40.50.2300">
    <property type="match status" value="2"/>
</dbReference>
<dbReference type="GO" id="GO:1902201">
    <property type="term" value="P:negative regulation of bacterial-type flagellum-dependent cell motility"/>
    <property type="evidence" value="ECO:0007669"/>
    <property type="project" value="TreeGrafter"/>
</dbReference>
<evidence type="ECO:0000256" key="1">
    <source>
        <dbReference type="ARBA" id="ARBA00012528"/>
    </source>
</evidence>